<dbReference type="EMBL" id="CP002569">
    <property type="protein sequence ID" value="ADZ72817.1"/>
    <property type="molecule type" value="Genomic_DNA"/>
</dbReference>
<evidence type="ECO:0000313" key="7">
    <source>
        <dbReference type="EMBL" id="ADZ72817.1"/>
    </source>
</evidence>
<dbReference type="PANTHER" id="PTHR43716:SF1">
    <property type="entry name" value="D-2-HYDROXYGLUTARATE DEHYDROGENASE, MITOCHONDRIAL"/>
    <property type="match status" value="1"/>
</dbReference>
<dbReference type="Pfam" id="PF02913">
    <property type="entry name" value="FAD-oxidase_C"/>
    <property type="match status" value="1"/>
</dbReference>
<keyword evidence="4" id="KW-0274">FAD</keyword>
<dbReference type="PANTHER" id="PTHR43716">
    <property type="entry name" value="D-2-HYDROXYGLUTARATE DEHYDROGENASE, MITOCHONDRIAL"/>
    <property type="match status" value="1"/>
</dbReference>
<protein>
    <submittedName>
        <fullName evidence="7">D-lactate dehydrogenase (Cytochrome)</fullName>
    </submittedName>
</protein>
<dbReference type="InterPro" id="IPR016166">
    <property type="entry name" value="FAD-bd_PCMH"/>
</dbReference>
<dbReference type="InterPro" id="IPR016164">
    <property type="entry name" value="FAD-linked_Oxase-like_C"/>
</dbReference>
<comment type="cofactor">
    <cofactor evidence="1">
        <name>FAD</name>
        <dbReference type="ChEBI" id="CHEBI:57692"/>
    </cofactor>
</comment>
<proteinExistence type="inferred from homology"/>
<dbReference type="PATRIC" id="fig|991905.3.peg.4501"/>
<dbReference type="Proteomes" id="UP000008130">
    <property type="component" value="Plasmid pSL003B"/>
</dbReference>
<dbReference type="GO" id="GO:0022904">
    <property type="term" value="P:respiratory electron transport chain"/>
    <property type="evidence" value="ECO:0007669"/>
    <property type="project" value="TreeGrafter"/>
</dbReference>
<dbReference type="InterPro" id="IPR051264">
    <property type="entry name" value="FAD-oxidored/transferase_4"/>
</dbReference>
<evidence type="ECO:0000256" key="1">
    <source>
        <dbReference type="ARBA" id="ARBA00001974"/>
    </source>
</evidence>
<evidence type="ECO:0000256" key="5">
    <source>
        <dbReference type="ARBA" id="ARBA00023002"/>
    </source>
</evidence>
<keyword evidence="7" id="KW-0614">Plasmid</keyword>
<reference evidence="7 8" key="1">
    <citation type="journal article" date="2011" name="J. Bacteriol.">
        <title>Complete genome sequence of Polymorphum gilvum SL003B-26A1T, a crude oil-degrading bacterium from oil-polluted saline soil.</title>
        <authorList>
            <person name="Li S.G."/>
            <person name="Tang Y.Q."/>
            <person name="Nie Y."/>
            <person name="Cai M."/>
            <person name="Wu X.L."/>
        </authorList>
    </citation>
    <scope>NUCLEOTIDE SEQUENCE [LARGE SCALE GENOMIC DNA]</scope>
    <source>
        <strain evidence="8">LMG 25793 / CGMCC 1.9160 / SL003B-26A1</strain>
        <plasmid evidence="7 8">pSL003B</plasmid>
    </source>
</reference>
<keyword evidence="5" id="KW-0560">Oxidoreductase</keyword>
<keyword evidence="8" id="KW-1185">Reference proteome</keyword>
<dbReference type="InterPro" id="IPR016169">
    <property type="entry name" value="FAD-bd_PCMH_sub2"/>
</dbReference>
<dbReference type="GO" id="GO:0016491">
    <property type="term" value="F:oxidoreductase activity"/>
    <property type="evidence" value="ECO:0007669"/>
    <property type="project" value="UniProtKB-KW"/>
</dbReference>
<dbReference type="KEGG" id="pgv:SL003B_p0056"/>
<gene>
    <name evidence="7" type="ordered locus">SL003B_p0056</name>
</gene>
<evidence type="ECO:0000259" key="6">
    <source>
        <dbReference type="PROSITE" id="PS51387"/>
    </source>
</evidence>
<sequence>MPLETDREEPMNLERSSAGLLTALKRAVGDSNIKRGSDIPEAALRDWSDERGGTPLALVTPRDTDAVAAALRICHDYDTPVVPQGGRTGLAGGAVPSEGAVLLSMAGLDRIDEIDTASGLMVVGAGCILQRIQEAALDAGFSFPLDLGARGSCQIGGNIATNAGGNRVIRYGMTRDLVLGLEVVLADGTVLSIMNRMPKNNAALDLKHLFIGSEGTLGVVTRAVLKLHPGVGGANAALVAVADFEAAAGLLRHAQRALSGRVTAFELMWNDYYRAVLAETGVRAPVEPDHAIYALIEMQGADADAERPGFEAMLEAAFEAGLVADAAIAQSQREVEAFWSLRDGIAEILSRRAPTINFDVSVPLARIGACVDEIRAALETAFPALKVIFFGHAGDSNIHLVAGPITDIDPTGHGIEKAVYEIIRAYGGSVSAEHGIGLHKKPWLAYSRSENELAMLRQLKRSLDPKGILNPGKVL</sequence>
<dbReference type="Gene3D" id="3.30.465.10">
    <property type="match status" value="1"/>
</dbReference>
<dbReference type="HOGENOM" id="CLU_017779_4_1_5"/>
<evidence type="ECO:0000256" key="3">
    <source>
        <dbReference type="ARBA" id="ARBA00022630"/>
    </source>
</evidence>
<dbReference type="Gene3D" id="3.30.43.10">
    <property type="entry name" value="Uridine Diphospho-n-acetylenolpyruvylglucosamine Reductase, domain 2"/>
    <property type="match status" value="1"/>
</dbReference>
<dbReference type="InterPro" id="IPR006094">
    <property type="entry name" value="Oxid_FAD_bind_N"/>
</dbReference>
<dbReference type="SUPFAM" id="SSF56176">
    <property type="entry name" value="FAD-binding/transporter-associated domain-like"/>
    <property type="match status" value="1"/>
</dbReference>
<evidence type="ECO:0000256" key="2">
    <source>
        <dbReference type="ARBA" id="ARBA00008000"/>
    </source>
</evidence>
<geneLocation type="plasmid" evidence="7 8">
    <name>pSL003B</name>
</geneLocation>
<dbReference type="Gene3D" id="1.10.45.10">
    <property type="entry name" value="Vanillyl-alcohol Oxidase, Chain A, domain 4"/>
    <property type="match status" value="1"/>
</dbReference>
<dbReference type="Gene3D" id="3.30.70.2740">
    <property type="match status" value="1"/>
</dbReference>
<dbReference type="eggNOG" id="COG0277">
    <property type="taxonomic scope" value="Bacteria"/>
</dbReference>
<comment type="similarity">
    <text evidence="2">Belongs to the FAD-binding oxidoreductase/transferase type 4 family.</text>
</comment>
<dbReference type="FunFam" id="1.10.45.10:FF:000001">
    <property type="entry name" value="D-lactate dehydrogenase mitochondrial"/>
    <property type="match status" value="1"/>
</dbReference>
<keyword evidence="3" id="KW-0285">Flavoprotein</keyword>
<name>F2J732_POLGS</name>
<dbReference type="InterPro" id="IPR016171">
    <property type="entry name" value="Vanillyl_alc_oxidase_C-sub2"/>
</dbReference>
<dbReference type="InterPro" id="IPR036318">
    <property type="entry name" value="FAD-bd_PCMH-like_sf"/>
</dbReference>
<accession>F2J732</accession>
<dbReference type="GO" id="GO:0071949">
    <property type="term" value="F:FAD binding"/>
    <property type="evidence" value="ECO:0007669"/>
    <property type="project" value="InterPro"/>
</dbReference>
<feature type="domain" description="FAD-binding PCMH-type" evidence="6">
    <location>
        <begin position="51"/>
        <end position="230"/>
    </location>
</feature>
<dbReference type="AlphaFoldDB" id="F2J732"/>
<organism evidence="7 8">
    <name type="scientific">Polymorphum gilvum (strain LMG 25793 / CGMCC 1.9160 / SL003B-26A1)</name>
    <dbReference type="NCBI Taxonomy" id="991905"/>
    <lineage>
        <taxon>Bacteria</taxon>
        <taxon>Pseudomonadati</taxon>
        <taxon>Pseudomonadota</taxon>
        <taxon>Alphaproteobacteria</taxon>
        <taxon>Rhodobacterales</taxon>
        <taxon>Paracoccaceae</taxon>
        <taxon>Polymorphum</taxon>
    </lineage>
</organism>
<evidence type="ECO:0000313" key="8">
    <source>
        <dbReference type="Proteomes" id="UP000008130"/>
    </source>
</evidence>
<dbReference type="Pfam" id="PF01565">
    <property type="entry name" value="FAD_binding_4"/>
    <property type="match status" value="1"/>
</dbReference>
<dbReference type="InterPro" id="IPR016167">
    <property type="entry name" value="FAD-bd_PCMH_sub1"/>
</dbReference>
<dbReference type="Gene3D" id="3.30.70.2190">
    <property type="match status" value="1"/>
</dbReference>
<dbReference type="PROSITE" id="PS51387">
    <property type="entry name" value="FAD_PCMH"/>
    <property type="match status" value="1"/>
</dbReference>
<evidence type="ECO:0000256" key="4">
    <source>
        <dbReference type="ARBA" id="ARBA00022827"/>
    </source>
</evidence>
<dbReference type="SUPFAM" id="SSF55103">
    <property type="entry name" value="FAD-linked oxidases, C-terminal domain"/>
    <property type="match status" value="1"/>
</dbReference>
<dbReference type="InterPro" id="IPR004113">
    <property type="entry name" value="FAD-bd_oxidored_4_C"/>
</dbReference>